<evidence type="ECO:0000313" key="2">
    <source>
        <dbReference type="Proteomes" id="UP000314294"/>
    </source>
</evidence>
<dbReference type="Proteomes" id="UP000314294">
    <property type="component" value="Unassembled WGS sequence"/>
</dbReference>
<proteinExistence type="predicted"/>
<protein>
    <submittedName>
        <fullName evidence="1">Uncharacterized protein</fullName>
    </submittedName>
</protein>
<dbReference type="AlphaFoldDB" id="A0A4Z2I496"/>
<gene>
    <name evidence="1" type="ORF">EYF80_017559</name>
</gene>
<dbReference type="EMBL" id="SRLO01000140">
    <property type="protein sequence ID" value="TNN72275.1"/>
    <property type="molecule type" value="Genomic_DNA"/>
</dbReference>
<evidence type="ECO:0000313" key="1">
    <source>
        <dbReference type="EMBL" id="TNN72275.1"/>
    </source>
</evidence>
<reference evidence="1 2" key="1">
    <citation type="submission" date="2019-03" db="EMBL/GenBank/DDBJ databases">
        <title>First draft genome of Liparis tanakae, snailfish: a comprehensive survey of snailfish specific genes.</title>
        <authorList>
            <person name="Kim W."/>
            <person name="Song I."/>
            <person name="Jeong J.-H."/>
            <person name="Kim D."/>
            <person name="Kim S."/>
            <person name="Ryu S."/>
            <person name="Song J.Y."/>
            <person name="Lee S.K."/>
        </authorList>
    </citation>
    <scope>NUCLEOTIDE SEQUENCE [LARGE SCALE GENOMIC DNA]</scope>
    <source>
        <tissue evidence="1">Muscle</tissue>
    </source>
</reference>
<sequence>MRKAYHGGPGSDLAKRTRLRKLHVSVEETERRVQGGQRLKVSGHMKVVLVRQRTYQATRVREDPDRLRSKVLQEVLLLVLPELGWQAADQQRFADVRLDRLFTRVHFSARDSRQRDAAVRPTRATVLDSESGLTYLNCDGQKEKKACSAQSRQLWLEQEHLILFGRKQAESGWKDELADRQRLVPIHEFTGTTRERLEGALQS</sequence>
<accession>A0A4Z2I496</accession>
<name>A0A4Z2I496_9TELE</name>
<keyword evidence="2" id="KW-1185">Reference proteome</keyword>
<organism evidence="1 2">
    <name type="scientific">Liparis tanakae</name>
    <name type="common">Tanaka's snailfish</name>
    <dbReference type="NCBI Taxonomy" id="230148"/>
    <lineage>
        <taxon>Eukaryota</taxon>
        <taxon>Metazoa</taxon>
        <taxon>Chordata</taxon>
        <taxon>Craniata</taxon>
        <taxon>Vertebrata</taxon>
        <taxon>Euteleostomi</taxon>
        <taxon>Actinopterygii</taxon>
        <taxon>Neopterygii</taxon>
        <taxon>Teleostei</taxon>
        <taxon>Neoteleostei</taxon>
        <taxon>Acanthomorphata</taxon>
        <taxon>Eupercaria</taxon>
        <taxon>Perciformes</taxon>
        <taxon>Cottioidei</taxon>
        <taxon>Cottales</taxon>
        <taxon>Liparidae</taxon>
        <taxon>Liparis</taxon>
    </lineage>
</organism>
<comment type="caution">
    <text evidence="1">The sequence shown here is derived from an EMBL/GenBank/DDBJ whole genome shotgun (WGS) entry which is preliminary data.</text>
</comment>